<dbReference type="Proteomes" id="UP000245535">
    <property type="component" value="Unassembled WGS sequence"/>
</dbReference>
<dbReference type="SUPFAM" id="SSF55315">
    <property type="entry name" value="L30e-like"/>
    <property type="match status" value="1"/>
</dbReference>
<comment type="caution">
    <text evidence="4">The sequence shown here is derived from an EMBL/GenBank/DDBJ whole genome shotgun (WGS) entry which is preliminary data.</text>
</comment>
<dbReference type="GO" id="GO:0003723">
    <property type="term" value="F:RNA binding"/>
    <property type="evidence" value="ECO:0007669"/>
    <property type="project" value="InterPro"/>
</dbReference>
<proteinExistence type="predicted"/>
<keyword evidence="5" id="KW-1185">Reference proteome</keyword>
<dbReference type="OrthoDB" id="9794400at2"/>
<dbReference type="Pfam" id="PF00588">
    <property type="entry name" value="SpoU_methylase"/>
    <property type="match status" value="1"/>
</dbReference>
<dbReference type="SMART" id="SM00967">
    <property type="entry name" value="SpoU_sub_bind"/>
    <property type="match status" value="1"/>
</dbReference>
<evidence type="ECO:0000256" key="1">
    <source>
        <dbReference type="ARBA" id="ARBA00022603"/>
    </source>
</evidence>
<dbReference type="PANTHER" id="PTHR46429:SF1">
    <property type="entry name" value="23S RRNA (GUANOSINE-2'-O-)-METHYLTRANSFERASE RLMB"/>
    <property type="match status" value="1"/>
</dbReference>
<evidence type="ECO:0000313" key="4">
    <source>
        <dbReference type="EMBL" id="PWJ39305.1"/>
    </source>
</evidence>
<dbReference type="InterPro" id="IPR029028">
    <property type="entry name" value="Alpha/beta_knot_MTases"/>
</dbReference>
<name>A0A315Z7B1_SEDFL</name>
<evidence type="ECO:0000256" key="2">
    <source>
        <dbReference type="ARBA" id="ARBA00022679"/>
    </source>
</evidence>
<gene>
    <name evidence="4" type="ORF">BC781_106206</name>
</gene>
<dbReference type="NCBIfam" id="TIGR00186">
    <property type="entry name" value="rRNA_methyl_3"/>
    <property type="match status" value="1"/>
</dbReference>
<dbReference type="SUPFAM" id="SSF75217">
    <property type="entry name" value="alpha/beta knot"/>
    <property type="match status" value="1"/>
</dbReference>
<dbReference type="RefSeq" id="WP_109621224.1">
    <property type="nucleotide sequence ID" value="NZ_QGDO01000006.1"/>
</dbReference>
<dbReference type="AlphaFoldDB" id="A0A315Z7B1"/>
<dbReference type="InterPro" id="IPR013123">
    <property type="entry name" value="SpoU_subst-bd"/>
</dbReference>
<evidence type="ECO:0000313" key="5">
    <source>
        <dbReference type="Proteomes" id="UP000245535"/>
    </source>
</evidence>
<feature type="domain" description="RNA 2-O ribose methyltransferase substrate binding" evidence="3">
    <location>
        <begin position="13"/>
        <end position="87"/>
    </location>
</feature>
<dbReference type="GO" id="GO:0032259">
    <property type="term" value="P:methylation"/>
    <property type="evidence" value="ECO:0007669"/>
    <property type="project" value="UniProtKB-KW"/>
</dbReference>
<dbReference type="EMBL" id="QGDO01000006">
    <property type="protein sequence ID" value="PWJ39305.1"/>
    <property type="molecule type" value="Genomic_DNA"/>
</dbReference>
<protein>
    <submittedName>
        <fullName evidence="4">23S rRNA (Guanosine2251-2'-O)-methyltransferase</fullName>
    </submittedName>
</protein>
<organism evidence="4 5">
    <name type="scientific">Sediminitomix flava</name>
    <dbReference type="NCBI Taxonomy" id="379075"/>
    <lineage>
        <taxon>Bacteria</taxon>
        <taxon>Pseudomonadati</taxon>
        <taxon>Bacteroidota</taxon>
        <taxon>Cytophagia</taxon>
        <taxon>Cytophagales</taxon>
        <taxon>Flammeovirgaceae</taxon>
        <taxon>Sediminitomix</taxon>
    </lineage>
</organism>
<dbReference type="GO" id="GO:0006396">
    <property type="term" value="P:RNA processing"/>
    <property type="evidence" value="ECO:0007669"/>
    <property type="project" value="InterPro"/>
</dbReference>
<sequence>MENNRNKGAVKDMIYGIQPVLEALQAGKEIDKLLINRESTNAQLAEIHRLAREQNIPVSRVPEPKLMRVTRKNHQGVIAYMSVISYASLDNIISSAYETGQVPFVLVLDQVTDVRNLGAIARSAECAGVQALIIPTKGAAQVTADAVRTSAGALNHIPVCRVEDLPETISYLQGCGLQVVGCTEKGEKTIHEMDFSVPTAIVMGNEEIGISNTILRTADHLAKIPMNGKINSLNVSVASGIILFEAVRQKSL</sequence>
<dbReference type="CDD" id="cd18103">
    <property type="entry name" value="SpoU-like_RlmB"/>
    <property type="match status" value="1"/>
</dbReference>
<keyword evidence="2 4" id="KW-0808">Transferase</keyword>
<dbReference type="GO" id="GO:0005829">
    <property type="term" value="C:cytosol"/>
    <property type="evidence" value="ECO:0007669"/>
    <property type="project" value="TreeGrafter"/>
</dbReference>
<dbReference type="InterPro" id="IPR001537">
    <property type="entry name" value="SpoU_MeTrfase"/>
</dbReference>
<evidence type="ECO:0000259" key="3">
    <source>
        <dbReference type="SMART" id="SM00967"/>
    </source>
</evidence>
<dbReference type="Gene3D" id="3.30.1330.30">
    <property type="match status" value="1"/>
</dbReference>
<keyword evidence="1 4" id="KW-0489">Methyltransferase</keyword>
<dbReference type="InterPro" id="IPR029064">
    <property type="entry name" value="Ribosomal_eL30-like_sf"/>
</dbReference>
<dbReference type="GO" id="GO:0008173">
    <property type="term" value="F:RNA methyltransferase activity"/>
    <property type="evidence" value="ECO:0007669"/>
    <property type="project" value="InterPro"/>
</dbReference>
<accession>A0A315Z7B1</accession>
<dbReference type="PANTHER" id="PTHR46429">
    <property type="entry name" value="23S RRNA (GUANOSINE-2'-O-)-METHYLTRANSFERASE RLMB"/>
    <property type="match status" value="1"/>
</dbReference>
<dbReference type="Gene3D" id="3.40.1280.10">
    <property type="match status" value="1"/>
</dbReference>
<dbReference type="InterPro" id="IPR004441">
    <property type="entry name" value="rRNA_MeTrfase_TrmH"/>
</dbReference>
<dbReference type="Pfam" id="PF08032">
    <property type="entry name" value="SpoU_sub_bind"/>
    <property type="match status" value="1"/>
</dbReference>
<reference evidence="4 5" key="1">
    <citation type="submission" date="2018-03" db="EMBL/GenBank/DDBJ databases">
        <title>Genomic Encyclopedia of Archaeal and Bacterial Type Strains, Phase II (KMG-II): from individual species to whole genera.</title>
        <authorList>
            <person name="Goeker M."/>
        </authorList>
    </citation>
    <scope>NUCLEOTIDE SEQUENCE [LARGE SCALE GENOMIC DNA]</scope>
    <source>
        <strain evidence="4 5">DSM 28229</strain>
    </source>
</reference>
<dbReference type="InterPro" id="IPR029026">
    <property type="entry name" value="tRNA_m1G_MTases_N"/>
</dbReference>